<dbReference type="RefSeq" id="WP_069995911.1">
    <property type="nucleotide sequence ID" value="NZ_FMPG01000008.1"/>
</dbReference>
<dbReference type="EMBL" id="FMPI01000012">
    <property type="protein sequence ID" value="SCT09708.1"/>
    <property type="molecule type" value="Genomic_DNA"/>
</dbReference>
<keyword evidence="6" id="KW-1185">Reference proteome</keyword>
<dbReference type="EMBL" id="MH155596">
    <property type="protein sequence ID" value="AWM30235.1"/>
    <property type="molecule type" value="Genomic_DNA"/>
</dbReference>
<dbReference type="Proteomes" id="UP000095768">
    <property type="component" value="Unassembled WGS sequence"/>
</dbReference>
<protein>
    <submittedName>
        <fullName evidence="5">SEFIR domain</fullName>
    </submittedName>
</protein>
<keyword evidence="1" id="KW-0175">Coiled coil</keyword>
<feature type="domain" description="SEFIR" evidence="2">
    <location>
        <begin position="2"/>
        <end position="139"/>
    </location>
</feature>
<dbReference type="Pfam" id="PF08357">
    <property type="entry name" value="SEFIR"/>
    <property type="match status" value="1"/>
</dbReference>
<gene>
    <name evidence="5" type="ORF">SAMEA2297795_01846</name>
    <name evidence="4" type="ORF">SAMEA2297796_01745</name>
    <name evidence="3" type="ORF">SCC82B_00095</name>
</gene>
<dbReference type="Proteomes" id="UP000095412">
    <property type="component" value="Unassembled WGS sequence"/>
</dbReference>
<name>A0A1D4NG51_9STAP</name>
<dbReference type="Gene3D" id="3.40.50.10140">
    <property type="entry name" value="Toll/interleukin-1 receptor homology (TIR) domain"/>
    <property type="match status" value="1"/>
</dbReference>
<accession>A0A2U8RLJ6</accession>
<evidence type="ECO:0000313" key="6">
    <source>
        <dbReference type="Proteomes" id="UP000095412"/>
    </source>
</evidence>
<dbReference type="EMBL" id="FMPG01000008">
    <property type="protein sequence ID" value="SCT13266.1"/>
    <property type="molecule type" value="Genomic_DNA"/>
</dbReference>
<dbReference type="InterPro" id="IPR013568">
    <property type="entry name" value="SEFIR_dom"/>
</dbReference>
<proteinExistence type="predicted"/>
<evidence type="ECO:0000256" key="1">
    <source>
        <dbReference type="SAM" id="Coils"/>
    </source>
</evidence>
<evidence type="ECO:0000313" key="5">
    <source>
        <dbReference type="EMBL" id="SCT13266.1"/>
    </source>
</evidence>
<dbReference type="AlphaFoldDB" id="A0A1D4NG51"/>
<organism evidence="5 7">
    <name type="scientific">Staphylococcus caeli</name>
    <dbReference type="NCBI Taxonomy" id="2201815"/>
    <lineage>
        <taxon>Bacteria</taxon>
        <taxon>Bacillati</taxon>
        <taxon>Bacillota</taxon>
        <taxon>Bacilli</taxon>
        <taxon>Bacillales</taxon>
        <taxon>Staphylococcaceae</taxon>
        <taxon>Staphylococcus</taxon>
    </lineage>
</organism>
<dbReference type="PROSITE" id="PS51534">
    <property type="entry name" value="SEFIR"/>
    <property type="match status" value="1"/>
</dbReference>
<evidence type="ECO:0000259" key="2">
    <source>
        <dbReference type="PROSITE" id="PS51534"/>
    </source>
</evidence>
<reference evidence="3" key="3">
    <citation type="submission" date="2018-03" db="EMBL/GenBank/DDBJ databases">
        <title>A novel mecC allotype, mecC3, in a new Staphylococcus species, Staphylococcus caeli.</title>
        <authorList>
            <person name="MacFadyen A.C."/>
            <person name="Harrison E.M."/>
            <person name="Morgan F.J.E."/>
            <person name="Parkhill J."/>
            <person name="Holmes M.A."/>
            <person name="Paterson G.K."/>
        </authorList>
    </citation>
    <scope>NUCLEOTIDE SEQUENCE</scope>
    <source>
        <strain evidence="3">82B</strain>
    </source>
</reference>
<dbReference type="OrthoDB" id="5149141at2"/>
<dbReference type="InterPro" id="IPR035897">
    <property type="entry name" value="Toll_tir_struct_dom_sf"/>
</dbReference>
<reference evidence="5 7" key="2">
    <citation type="submission" date="2016-09" db="EMBL/GenBank/DDBJ databases">
        <authorList>
            <consortium name="Pathogen Informatics"/>
        </authorList>
    </citation>
    <scope>NUCLEOTIDE SEQUENCE [LARGE SCALE GENOMIC DNA]</scope>
    <source>
        <strain evidence="5 7">82B</strain>
    </source>
</reference>
<sequence length="439" mass="51695">MTKKAFISYSRTSRDHLNRVVRIAESLRVDHGIDVILDVWNCTEGDDLNYFMESMVNDETIDFVIILSDIQYCNRANDREGGVGKESTIISSQIYDKQSDSRFIPVFLDILSNGKPALPTFCNTRFAIDMTDIELDIEKTEEIARKVHNKPLFEKPKIGKVPDYNQDQNDLKRAIKKLTLSKSYNEMRNFEEALAIIYKTLENIENSVEDYNQENLMELKEIFDTWKEVITYALNNDNFYFREIIIEHYNRCLTLTEDEFKNPMTRIFNYFSFLILVSESLSSGVNEFLKDLMNAKFNFSRREANYYILSLYPQALSRKYSYNTNVKKMLAEMYFEGKDLKKVQDADVILYTESLMKKDIHSVYETWHGALLYSKWPMLEQRTINILINKFRSKNYLAQFDFLFGSSQSEVLENYNNIKLAHDMPTIFNFIDKEEIGSY</sequence>
<feature type="coiled-coil region" evidence="1">
    <location>
        <begin position="194"/>
        <end position="221"/>
    </location>
</feature>
<accession>A0A1D4NG51</accession>
<evidence type="ECO:0000313" key="3">
    <source>
        <dbReference type="EMBL" id="AWM30235.1"/>
    </source>
</evidence>
<reference evidence="4 6" key="1">
    <citation type="submission" date="2016-09" db="EMBL/GenBank/DDBJ databases">
        <authorList>
            <consortium name="Pathogen Informatics"/>
            <person name="Sun Q."/>
            <person name="Inoue M."/>
        </authorList>
    </citation>
    <scope>NUCLEOTIDE SEQUENCE [LARGE SCALE GENOMIC DNA]</scope>
    <source>
        <strain evidence="4 6">82C</strain>
    </source>
</reference>
<evidence type="ECO:0000313" key="4">
    <source>
        <dbReference type="EMBL" id="SCT09708.1"/>
    </source>
</evidence>
<evidence type="ECO:0000313" key="7">
    <source>
        <dbReference type="Proteomes" id="UP000095768"/>
    </source>
</evidence>